<sequence>MIHTYHGKYTNFKKSYKRDNASKAFQTKIKAFRQGECTKLFDIAVCKFITFEDCNCERTKKLPRNEYNFLKDQRTTRLLYIGSLDINESKRLQNIADNSHRKSHNLYLNHTHATPNTGYVDYEDEETDCSSDISEVNLNLNTYKPSISNRLISLTDPKYKQLTPFVAKSSQMRPGLLSTAVVGDMFGASDRGCGCNCFKCSSLCRSHN</sequence>
<organism evidence="1 2">
    <name type="scientific">Araneus ventricosus</name>
    <name type="common">Orbweaver spider</name>
    <name type="synonym">Epeira ventricosa</name>
    <dbReference type="NCBI Taxonomy" id="182803"/>
    <lineage>
        <taxon>Eukaryota</taxon>
        <taxon>Metazoa</taxon>
        <taxon>Ecdysozoa</taxon>
        <taxon>Arthropoda</taxon>
        <taxon>Chelicerata</taxon>
        <taxon>Arachnida</taxon>
        <taxon>Araneae</taxon>
        <taxon>Araneomorphae</taxon>
        <taxon>Entelegynae</taxon>
        <taxon>Araneoidea</taxon>
        <taxon>Araneidae</taxon>
        <taxon>Araneus</taxon>
    </lineage>
</organism>
<dbReference type="AlphaFoldDB" id="A0A4Y2HLK6"/>
<dbReference type="Proteomes" id="UP000499080">
    <property type="component" value="Unassembled WGS sequence"/>
</dbReference>
<evidence type="ECO:0000313" key="1">
    <source>
        <dbReference type="EMBL" id="GBM66217.1"/>
    </source>
</evidence>
<gene>
    <name evidence="1" type="ORF">AVEN_27906_1</name>
</gene>
<dbReference type="EMBL" id="BGPR01002012">
    <property type="protein sequence ID" value="GBM66217.1"/>
    <property type="molecule type" value="Genomic_DNA"/>
</dbReference>
<proteinExistence type="predicted"/>
<evidence type="ECO:0000313" key="2">
    <source>
        <dbReference type="Proteomes" id="UP000499080"/>
    </source>
</evidence>
<protein>
    <submittedName>
        <fullName evidence="1">Uncharacterized protein</fullName>
    </submittedName>
</protein>
<comment type="caution">
    <text evidence="1">The sequence shown here is derived from an EMBL/GenBank/DDBJ whole genome shotgun (WGS) entry which is preliminary data.</text>
</comment>
<reference evidence="1 2" key="1">
    <citation type="journal article" date="2019" name="Sci. Rep.">
        <title>Orb-weaving spider Araneus ventricosus genome elucidates the spidroin gene catalogue.</title>
        <authorList>
            <person name="Kono N."/>
            <person name="Nakamura H."/>
            <person name="Ohtoshi R."/>
            <person name="Moran D.A.P."/>
            <person name="Shinohara A."/>
            <person name="Yoshida Y."/>
            <person name="Fujiwara M."/>
            <person name="Mori M."/>
            <person name="Tomita M."/>
            <person name="Arakawa K."/>
        </authorList>
    </citation>
    <scope>NUCLEOTIDE SEQUENCE [LARGE SCALE GENOMIC DNA]</scope>
</reference>
<name>A0A4Y2HLK6_ARAVE</name>
<keyword evidence="2" id="KW-1185">Reference proteome</keyword>
<accession>A0A4Y2HLK6</accession>